<feature type="compositionally biased region" description="Polar residues" evidence="1">
    <location>
        <begin position="453"/>
        <end position="466"/>
    </location>
</feature>
<sequence length="887" mass="94609">MLHFRAVKASVWDGGDEATCAALPLAWRHESRTPSSSCPPQSTFAGCGLEVAPGVYERLVGMEFIGSCYTSGSLQETVLAFRSSEGTGVLDAALAAAAATSSSSSSVATGEIDVRGDSGGRGGGVALSVVYFMTLLVASCNGSDTSIEAVRCAFCGAEDDRAEPEGHTADTAPPSPYTLEGTFMDREPDLLLQYLWDLLQSGTCPPEQETEGNFRSSTAASASCAATSSPSSFQLIDRTPLLLRAGVLDIVQASLTTPPSCMPTSAPPTVAATTPTWMRTNEGSSHSCAAGGAGGGSWEEAAAAGAAYHVLMLSFTERLETRTAVAAMPEGERHHERRSFASLRRFLQRRADAAAAASLAAPTDGAYDMAPYRYFVWLHVVGTGLFYEATVTEKISVPLSAHVAGPATTAASRRSASTTRCRGLAGEAAAQVHEEVSSKAEEEEERDPLGRAVTSTSAPRQASMQSDAPPGETGGLAVASLPANAFCQAGYFLKRKTTDAAQQRSDRGVTTTFYWISACDHAKQGLQVKEVSYVQEGDASPGGGAFGFIGFKGESRHKKQQYARGRQGMQPTAARFAVVERRTLEVRAAAQWSLAQYPKWHHWDPVTQRLSFWAAFPTYDKLRIVAFYGHPDQRRCEFERNIPRRHHTFSSAPFSAADASLARHDDVAEVTRMPMPLVVERGFGVSGSSTDAPRSAALRSGAVLLEPWGTACCSALSRMHITLVPVQYEDGARDSILCEQLFLSCDESRTAAVSASREALQRDVDVPQCVSTGAVNDTDDRRGCSRTQEQPSMTAQLGDGTHIVRPVKHPPTDAHREAGGAAASAPQPPRPEMCTVAVVKPGPPAILCTITALRNNVDAVKVTIPLTPDERRRITYDTRVSFLLLKA</sequence>
<name>A0A061J7Z0_TRYRA</name>
<keyword evidence="3" id="KW-1185">Reference proteome</keyword>
<feature type="region of interest" description="Disordered" evidence="1">
    <location>
        <begin position="406"/>
        <end position="475"/>
    </location>
</feature>
<evidence type="ECO:0000256" key="1">
    <source>
        <dbReference type="SAM" id="MobiDB-lite"/>
    </source>
</evidence>
<dbReference type="Proteomes" id="UP000031737">
    <property type="component" value="Unassembled WGS sequence"/>
</dbReference>
<dbReference type="OrthoDB" id="250029at2759"/>
<dbReference type="EMBL" id="AUPL01001812">
    <property type="protein sequence ID" value="ESL10455.1"/>
    <property type="molecule type" value="Genomic_DNA"/>
</dbReference>
<evidence type="ECO:0000313" key="3">
    <source>
        <dbReference type="Proteomes" id="UP000031737"/>
    </source>
</evidence>
<reference evidence="2 3" key="1">
    <citation type="submission" date="2013-07" db="EMBL/GenBank/DDBJ databases">
        <authorList>
            <person name="Stoco P.H."/>
            <person name="Wagner G."/>
            <person name="Gerber A."/>
            <person name="Zaha A."/>
            <person name="Thompson C."/>
            <person name="Bartholomeu D.C."/>
            <person name="Luckemeyer D.D."/>
            <person name="Bahia D."/>
            <person name="Loreto E."/>
            <person name="Prestes E.B."/>
            <person name="Lima F.M."/>
            <person name="Rodrigues-Luiz G."/>
            <person name="Vallejo G.A."/>
            <person name="Filho J.F."/>
            <person name="Monteiro K.M."/>
            <person name="Tyler K.M."/>
            <person name="de Almeida L.G."/>
            <person name="Ortiz M.F."/>
            <person name="Siervo M.A."/>
            <person name="de Moraes M.H."/>
            <person name="Cunha O.L."/>
            <person name="Mendonca-Neto R."/>
            <person name="Silva R."/>
            <person name="Teixeira S.M."/>
            <person name="Murta S.M."/>
            <person name="Sincero T.C."/>
            <person name="Mendes T.A."/>
            <person name="Urmenyi T.P."/>
            <person name="Silva V.G."/>
            <person name="da Rocha W.D."/>
            <person name="Andersson B."/>
            <person name="Romanha A.J."/>
            <person name="Steindel M."/>
            <person name="de Vasconcelos A.T."/>
            <person name="Grisard E.C."/>
        </authorList>
    </citation>
    <scope>NUCLEOTIDE SEQUENCE [LARGE SCALE GENOMIC DNA]</scope>
    <source>
        <strain evidence="2 3">SC58</strain>
    </source>
</reference>
<feature type="region of interest" description="Disordered" evidence="1">
    <location>
        <begin position="808"/>
        <end position="830"/>
    </location>
</feature>
<dbReference type="VEuPathDB" id="TriTrypDB:TRSC58_01812"/>
<organism evidence="2 3">
    <name type="scientific">Trypanosoma rangeli SC58</name>
    <dbReference type="NCBI Taxonomy" id="429131"/>
    <lineage>
        <taxon>Eukaryota</taxon>
        <taxon>Discoba</taxon>
        <taxon>Euglenozoa</taxon>
        <taxon>Kinetoplastea</taxon>
        <taxon>Metakinetoplastina</taxon>
        <taxon>Trypanosomatida</taxon>
        <taxon>Trypanosomatidae</taxon>
        <taxon>Trypanosoma</taxon>
        <taxon>Herpetosoma</taxon>
    </lineage>
</organism>
<protein>
    <submittedName>
        <fullName evidence="2">Uncharacterized protein</fullName>
    </submittedName>
</protein>
<comment type="caution">
    <text evidence="2">The sequence shown here is derived from an EMBL/GenBank/DDBJ whole genome shotgun (WGS) entry which is preliminary data.</text>
</comment>
<evidence type="ECO:0000313" key="2">
    <source>
        <dbReference type="EMBL" id="ESL10455.1"/>
    </source>
</evidence>
<proteinExistence type="predicted"/>
<feature type="compositionally biased region" description="Low complexity" evidence="1">
    <location>
        <begin position="407"/>
        <end position="420"/>
    </location>
</feature>
<gene>
    <name evidence="2" type="ORF">TRSC58_01812</name>
</gene>
<accession>A0A061J7Z0</accession>
<dbReference type="AlphaFoldDB" id="A0A061J7Z0"/>